<evidence type="ECO:0000256" key="8">
    <source>
        <dbReference type="PROSITE-ProRule" id="PRU00042"/>
    </source>
</evidence>
<dbReference type="GO" id="GO:0005634">
    <property type="term" value="C:nucleus"/>
    <property type="evidence" value="ECO:0007669"/>
    <property type="project" value="UniProtKB-SubCell"/>
</dbReference>
<dbReference type="GO" id="GO:0000977">
    <property type="term" value="F:RNA polymerase II transcription regulatory region sequence-specific DNA binding"/>
    <property type="evidence" value="ECO:0007669"/>
    <property type="project" value="TreeGrafter"/>
</dbReference>
<keyword evidence="3" id="KW-0479">Metal-binding</keyword>
<dbReference type="PROSITE" id="PS50157">
    <property type="entry name" value="ZINC_FINGER_C2H2_2"/>
    <property type="match status" value="4"/>
</dbReference>
<evidence type="ECO:0000313" key="10">
    <source>
        <dbReference type="EMBL" id="JAT91754.1"/>
    </source>
</evidence>
<dbReference type="GO" id="GO:0008270">
    <property type="term" value="F:zinc ion binding"/>
    <property type="evidence" value="ECO:0007669"/>
    <property type="project" value="UniProtKB-KW"/>
</dbReference>
<evidence type="ECO:0000256" key="3">
    <source>
        <dbReference type="ARBA" id="ARBA00022723"/>
    </source>
</evidence>
<proteinExistence type="evidence at transcript level"/>
<evidence type="ECO:0000256" key="7">
    <source>
        <dbReference type="ARBA" id="ARBA00023242"/>
    </source>
</evidence>
<dbReference type="PANTHER" id="PTHR14196:SF12">
    <property type="entry name" value="ZINC FINGER PROTEIN 208-LIKE"/>
    <property type="match status" value="1"/>
</dbReference>
<evidence type="ECO:0000256" key="1">
    <source>
        <dbReference type="ARBA" id="ARBA00004123"/>
    </source>
</evidence>
<dbReference type="GO" id="GO:0000981">
    <property type="term" value="F:DNA-binding transcription factor activity, RNA polymerase II-specific"/>
    <property type="evidence" value="ECO:0007669"/>
    <property type="project" value="TreeGrafter"/>
</dbReference>
<evidence type="ECO:0000256" key="2">
    <source>
        <dbReference type="ARBA" id="ARBA00006991"/>
    </source>
</evidence>
<reference evidence="10" key="1">
    <citation type="journal article" date="2017" name="Front. Cell. Infect. Microbiol.">
        <title>The Distinct Transcriptional Response of the Midgut of Amblyomma sculptum and Amblyomma aureolatum Ticks to Rickettsia rickettsii Correlates to Their Differences in Susceptibility to Infection.</title>
        <authorList>
            <person name="Martins L.A."/>
            <person name="Galletti M.F.B.M."/>
            <person name="Ribeiro J.M."/>
            <person name="Fujita A."/>
            <person name="Costa F.B."/>
            <person name="Labruna M.B."/>
            <person name="Daffre S."/>
            <person name="Fogaca A.C."/>
        </authorList>
    </citation>
    <scope>NUCLEOTIDE SEQUENCE</scope>
</reference>
<feature type="domain" description="C2H2-type" evidence="9">
    <location>
        <begin position="82"/>
        <end position="109"/>
    </location>
</feature>
<comment type="subcellular location">
    <subcellularLocation>
        <location evidence="1">Nucleus</location>
    </subcellularLocation>
</comment>
<protein>
    <recommendedName>
        <fullName evidence="9">C2H2-type domain-containing protein</fullName>
    </recommendedName>
</protein>
<organism evidence="10">
    <name type="scientific">Amblyomma aureolatum</name>
    <dbReference type="NCBI Taxonomy" id="187763"/>
    <lineage>
        <taxon>Eukaryota</taxon>
        <taxon>Metazoa</taxon>
        <taxon>Ecdysozoa</taxon>
        <taxon>Arthropoda</taxon>
        <taxon>Chelicerata</taxon>
        <taxon>Arachnida</taxon>
        <taxon>Acari</taxon>
        <taxon>Parasitiformes</taxon>
        <taxon>Ixodida</taxon>
        <taxon>Ixodoidea</taxon>
        <taxon>Ixodidae</taxon>
        <taxon>Amblyomminae</taxon>
        <taxon>Amblyomma</taxon>
    </lineage>
</organism>
<evidence type="ECO:0000259" key="9">
    <source>
        <dbReference type="PROSITE" id="PS50157"/>
    </source>
</evidence>
<sequence length="190" mass="21355">YSSNHKDNLARHALSHSGERPFKCHVCGKGFVLRARLNRHLVAHSGEKPYKCADCGQGFNLACNMARHRREQHSVDSGVHIYVCPLCSKKFARRNFLKRHVLTHTGERPHACSQCGKRFGRRSKAKRHERVVHYRQYPMHCPHCGMGAACTKDLRKHVRARHGSTGEDETCSAAISEGGVSVGVHTQAKK</sequence>
<keyword evidence="6" id="KW-0862">Zinc</keyword>
<dbReference type="Pfam" id="PF00096">
    <property type="entry name" value="zf-C2H2"/>
    <property type="match status" value="4"/>
</dbReference>
<dbReference type="SUPFAM" id="SSF57667">
    <property type="entry name" value="beta-beta-alpha zinc fingers"/>
    <property type="match status" value="2"/>
</dbReference>
<dbReference type="FunFam" id="3.30.160.60:FF:000690">
    <property type="entry name" value="Zinc finger protein 354C"/>
    <property type="match status" value="1"/>
</dbReference>
<keyword evidence="5 8" id="KW-0863">Zinc-finger</keyword>
<dbReference type="PANTHER" id="PTHR14196">
    <property type="entry name" value="ODD-SKIPPED - RELATED"/>
    <property type="match status" value="1"/>
</dbReference>
<evidence type="ECO:0000256" key="4">
    <source>
        <dbReference type="ARBA" id="ARBA00022737"/>
    </source>
</evidence>
<keyword evidence="4" id="KW-0677">Repeat</keyword>
<dbReference type="SMART" id="SM00355">
    <property type="entry name" value="ZnF_C2H2"/>
    <property type="match status" value="5"/>
</dbReference>
<dbReference type="FunFam" id="3.30.160.60:FF:002343">
    <property type="entry name" value="Zinc finger protein 33A"/>
    <property type="match status" value="1"/>
</dbReference>
<dbReference type="InterPro" id="IPR050717">
    <property type="entry name" value="C2H2-ZF_Transcription_Reg"/>
</dbReference>
<feature type="non-terminal residue" evidence="10">
    <location>
        <position position="1"/>
    </location>
</feature>
<evidence type="ECO:0000256" key="6">
    <source>
        <dbReference type="ARBA" id="ARBA00022833"/>
    </source>
</evidence>
<dbReference type="InterPro" id="IPR013087">
    <property type="entry name" value="Znf_C2H2_type"/>
</dbReference>
<feature type="domain" description="C2H2-type" evidence="9">
    <location>
        <begin position="22"/>
        <end position="49"/>
    </location>
</feature>
<dbReference type="Gene3D" id="3.30.160.60">
    <property type="entry name" value="Classic Zinc Finger"/>
    <property type="match status" value="5"/>
</dbReference>
<feature type="domain" description="C2H2-type" evidence="9">
    <location>
        <begin position="50"/>
        <end position="78"/>
    </location>
</feature>
<dbReference type="FunFam" id="3.30.160.60:FF:001442">
    <property type="entry name" value="zinc finger protein 696"/>
    <property type="match status" value="1"/>
</dbReference>
<dbReference type="PROSITE" id="PS00028">
    <property type="entry name" value="ZINC_FINGER_C2H2_1"/>
    <property type="match status" value="4"/>
</dbReference>
<name>A0A1E1WXN2_9ACAR</name>
<comment type="similarity">
    <text evidence="2">Belongs to the krueppel C2H2-type zinc-finger protein family.</text>
</comment>
<accession>A0A1E1WXN2</accession>
<keyword evidence="7" id="KW-0539">Nucleus</keyword>
<dbReference type="InterPro" id="IPR036236">
    <property type="entry name" value="Znf_C2H2_sf"/>
</dbReference>
<feature type="domain" description="C2H2-type" evidence="9">
    <location>
        <begin position="110"/>
        <end position="138"/>
    </location>
</feature>
<evidence type="ECO:0000256" key="5">
    <source>
        <dbReference type="ARBA" id="ARBA00022771"/>
    </source>
</evidence>
<dbReference type="AlphaFoldDB" id="A0A1E1WXN2"/>
<dbReference type="GO" id="GO:0003682">
    <property type="term" value="F:chromatin binding"/>
    <property type="evidence" value="ECO:0007669"/>
    <property type="project" value="UniProtKB-ARBA"/>
</dbReference>
<dbReference type="FunFam" id="3.30.160.60:FF:000744">
    <property type="entry name" value="zinc finger E-box-binding homeobox 1"/>
    <property type="match status" value="1"/>
</dbReference>
<dbReference type="EMBL" id="GFAC01007434">
    <property type="protein sequence ID" value="JAT91754.1"/>
    <property type="molecule type" value="mRNA"/>
</dbReference>